<comment type="caution">
    <text evidence="2">The sequence shown here is derived from an EMBL/GenBank/DDBJ whole genome shotgun (WGS) entry which is preliminary data.</text>
</comment>
<gene>
    <name evidence="2" type="ORF">Salat_0022800</name>
</gene>
<evidence type="ECO:0000256" key="1">
    <source>
        <dbReference type="SAM" id="MobiDB-lite"/>
    </source>
</evidence>
<organism evidence="2 3">
    <name type="scientific">Sesamum alatum</name>
    <dbReference type="NCBI Taxonomy" id="300844"/>
    <lineage>
        <taxon>Eukaryota</taxon>
        <taxon>Viridiplantae</taxon>
        <taxon>Streptophyta</taxon>
        <taxon>Embryophyta</taxon>
        <taxon>Tracheophyta</taxon>
        <taxon>Spermatophyta</taxon>
        <taxon>Magnoliopsida</taxon>
        <taxon>eudicotyledons</taxon>
        <taxon>Gunneridae</taxon>
        <taxon>Pentapetalae</taxon>
        <taxon>asterids</taxon>
        <taxon>lamiids</taxon>
        <taxon>Lamiales</taxon>
        <taxon>Pedaliaceae</taxon>
        <taxon>Sesamum</taxon>
    </lineage>
</organism>
<reference evidence="2" key="2">
    <citation type="journal article" date="2024" name="Plant">
        <title>Genomic evolution and insights into agronomic trait innovations of Sesamum species.</title>
        <authorList>
            <person name="Miao H."/>
            <person name="Wang L."/>
            <person name="Qu L."/>
            <person name="Liu H."/>
            <person name="Sun Y."/>
            <person name="Le M."/>
            <person name="Wang Q."/>
            <person name="Wei S."/>
            <person name="Zheng Y."/>
            <person name="Lin W."/>
            <person name="Duan Y."/>
            <person name="Cao H."/>
            <person name="Xiong S."/>
            <person name="Wang X."/>
            <person name="Wei L."/>
            <person name="Li C."/>
            <person name="Ma Q."/>
            <person name="Ju M."/>
            <person name="Zhao R."/>
            <person name="Li G."/>
            <person name="Mu C."/>
            <person name="Tian Q."/>
            <person name="Mei H."/>
            <person name="Zhang T."/>
            <person name="Gao T."/>
            <person name="Zhang H."/>
        </authorList>
    </citation>
    <scope>NUCLEOTIDE SEQUENCE</scope>
    <source>
        <strain evidence="2">3651</strain>
    </source>
</reference>
<accession>A0AAE1YUU8</accession>
<dbReference type="PANTHER" id="PTHR48238">
    <property type="entry name" value="BNACNNG09570D PROTEIN"/>
    <property type="match status" value="1"/>
</dbReference>
<dbReference type="PANTHER" id="PTHR48238:SF1">
    <property type="entry name" value="(RAPE) HYPOTHETICAL PROTEIN"/>
    <property type="match status" value="1"/>
</dbReference>
<dbReference type="Proteomes" id="UP001293254">
    <property type="component" value="Unassembled WGS sequence"/>
</dbReference>
<name>A0AAE1YUU8_9LAMI</name>
<keyword evidence="3" id="KW-1185">Reference proteome</keyword>
<reference evidence="2" key="1">
    <citation type="submission" date="2020-06" db="EMBL/GenBank/DDBJ databases">
        <authorList>
            <person name="Li T."/>
            <person name="Hu X."/>
            <person name="Zhang T."/>
            <person name="Song X."/>
            <person name="Zhang H."/>
            <person name="Dai N."/>
            <person name="Sheng W."/>
            <person name="Hou X."/>
            <person name="Wei L."/>
        </authorList>
    </citation>
    <scope>NUCLEOTIDE SEQUENCE</scope>
    <source>
        <strain evidence="2">3651</strain>
        <tissue evidence="2">Leaf</tissue>
    </source>
</reference>
<protein>
    <submittedName>
        <fullName evidence="2">Uncharacterized protein</fullName>
    </submittedName>
</protein>
<sequence length="150" mass="16422">MLGRVRASPMGSLELLEMERPNSKIIKHDSLSIYESTLMKLKQGSHCNPRCNPEDSARADPYSTIMTTSSPEEAVTSDADCCSTDSFPNSTPCFQSTGPLKAQGNRNMSILYYFSKYKSSPHAQSSNDKEEMAIESGYYSSSSGSNMSSC</sequence>
<evidence type="ECO:0000313" key="3">
    <source>
        <dbReference type="Proteomes" id="UP001293254"/>
    </source>
</evidence>
<evidence type="ECO:0000313" key="2">
    <source>
        <dbReference type="EMBL" id="KAK4436889.1"/>
    </source>
</evidence>
<dbReference type="AlphaFoldDB" id="A0AAE1YUU8"/>
<feature type="region of interest" description="Disordered" evidence="1">
    <location>
        <begin position="45"/>
        <end position="64"/>
    </location>
</feature>
<proteinExistence type="predicted"/>
<dbReference type="EMBL" id="JACGWO010000001">
    <property type="protein sequence ID" value="KAK4436889.1"/>
    <property type="molecule type" value="Genomic_DNA"/>
</dbReference>